<protein>
    <recommendedName>
        <fullName evidence="1">N-acetyltransferase domain-containing protein</fullName>
    </recommendedName>
</protein>
<gene>
    <name evidence="2" type="ORF">DSM106972_075600</name>
</gene>
<evidence type="ECO:0000313" key="2">
    <source>
        <dbReference type="EMBL" id="RUT00432.1"/>
    </source>
</evidence>
<name>A0A3S1AHB7_9CYAN</name>
<evidence type="ECO:0000259" key="1">
    <source>
        <dbReference type="PROSITE" id="PS51186"/>
    </source>
</evidence>
<evidence type="ECO:0000313" key="3">
    <source>
        <dbReference type="Proteomes" id="UP000271624"/>
    </source>
</evidence>
<feature type="domain" description="N-acetyltransferase" evidence="1">
    <location>
        <begin position="127"/>
        <end position="203"/>
    </location>
</feature>
<dbReference type="PANTHER" id="PTHR42791">
    <property type="entry name" value="GNAT FAMILY ACETYLTRANSFERASE"/>
    <property type="match status" value="1"/>
</dbReference>
<reference evidence="2" key="2">
    <citation type="journal article" date="2019" name="Genome Biol. Evol.">
        <title>Day and night: Metabolic profiles and evolutionary relationships of six axenic non-marine cyanobacteria.</title>
        <authorList>
            <person name="Will S.E."/>
            <person name="Henke P."/>
            <person name="Boedeker C."/>
            <person name="Huang S."/>
            <person name="Brinkmann H."/>
            <person name="Rohde M."/>
            <person name="Jarek M."/>
            <person name="Friedl T."/>
            <person name="Seufert S."/>
            <person name="Schumacher M."/>
            <person name="Overmann J."/>
            <person name="Neumann-Schaal M."/>
            <person name="Petersen J."/>
        </authorList>
    </citation>
    <scope>NUCLEOTIDE SEQUENCE [LARGE SCALE GENOMIC DNA]</scope>
    <source>
        <strain evidence="2">PCC 7102</strain>
    </source>
</reference>
<dbReference type="InterPro" id="IPR052523">
    <property type="entry name" value="Trichothecene_AcTrans"/>
</dbReference>
<organism evidence="2 3">
    <name type="scientific">Dulcicalothrix desertica PCC 7102</name>
    <dbReference type="NCBI Taxonomy" id="232991"/>
    <lineage>
        <taxon>Bacteria</taxon>
        <taxon>Bacillati</taxon>
        <taxon>Cyanobacteriota</taxon>
        <taxon>Cyanophyceae</taxon>
        <taxon>Nostocales</taxon>
        <taxon>Calotrichaceae</taxon>
        <taxon>Dulcicalothrix</taxon>
    </lineage>
</organism>
<dbReference type="InterPro" id="IPR016181">
    <property type="entry name" value="Acyl_CoA_acyltransferase"/>
</dbReference>
<dbReference type="SUPFAM" id="SSF55729">
    <property type="entry name" value="Acyl-CoA N-acyltransferases (Nat)"/>
    <property type="match status" value="1"/>
</dbReference>
<dbReference type="Proteomes" id="UP000271624">
    <property type="component" value="Unassembled WGS sequence"/>
</dbReference>
<keyword evidence="3" id="KW-1185">Reference proteome</keyword>
<dbReference type="InterPro" id="IPR000182">
    <property type="entry name" value="GNAT_dom"/>
</dbReference>
<dbReference type="RefSeq" id="WP_127085644.1">
    <property type="nucleotide sequence ID" value="NZ_RSCL01000024.1"/>
</dbReference>
<reference evidence="2" key="1">
    <citation type="submission" date="2018-12" db="EMBL/GenBank/DDBJ databases">
        <authorList>
            <person name="Will S."/>
            <person name="Neumann-Schaal M."/>
            <person name="Henke P."/>
        </authorList>
    </citation>
    <scope>NUCLEOTIDE SEQUENCE</scope>
    <source>
        <strain evidence="2">PCC 7102</strain>
    </source>
</reference>
<dbReference type="PROSITE" id="PS51186">
    <property type="entry name" value="GNAT"/>
    <property type="match status" value="1"/>
</dbReference>
<dbReference type="CDD" id="cd04301">
    <property type="entry name" value="NAT_SF"/>
    <property type="match status" value="1"/>
</dbReference>
<dbReference type="AlphaFoldDB" id="A0A3S1AHB7"/>
<dbReference type="GO" id="GO:0016747">
    <property type="term" value="F:acyltransferase activity, transferring groups other than amino-acyl groups"/>
    <property type="evidence" value="ECO:0007669"/>
    <property type="project" value="InterPro"/>
</dbReference>
<accession>A0A3S1AHB7</accession>
<dbReference type="Gene3D" id="3.40.630.30">
    <property type="match status" value="1"/>
</dbReference>
<dbReference type="Pfam" id="PF00583">
    <property type="entry name" value="Acetyltransf_1"/>
    <property type="match status" value="1"/>
</dbReference>
<dbReference type="PANTHER" id="PTHR42791:SF1">
    <property type="entry name" value="N-ACETYLTRANSFERASE DOMAIN-CONTAINING PROTEIN"/>
    <property type="match status" value="1"/>
</dbReference>
<proteinExistence type="predicted"/>
<comment type="caution">
    <text evidence="2">The sequence shown here is derived from an EMBL/GenBank/DDBJ whole genome shotgun (WGS) entry which is preliminary data.</text>
</comment>
<dbReference type="OrthoDB" id="7057833at2"/>
<sequence length="204" mass="22599">MQATITKLETSQVNQATEVLGHAFRQDPIFNYLLPDNSTNTLLCLLRVALRHSHSYNHTYTTTTNTGELQGVASWIPPSGSGGSVIRILQAGALILPFKLGISRFAHTLSWSWAMEELHKRNMSSKPHWYLSLLGVSPSSQGCGVGSLLIEPILKQASRDGLPCYLETSTELAVRFYQKHGFKVVWGGELLKGSPYLWAMERVA</sequence>
<dbReference type="EMBL" id="RSCL01000024">
    <property type="protein sequence ID" value="RUT00432.1"/>
    <property type="molecule type" value="Genomic_DNA"/>
</dbReference>